<dbReference type="Proteomes" id="UP000245956">
    <property type="component" value="Unassembled WGS sequence"/>
</dbReference>
<evidence type="ECO:0000256" key="1">
    <source>
        <dbReference type="SAM" id="MobiDB-lite"/>
    </source>
</evidence>
<accession>A0A2U3DVF7</accession>
<evidence type="ECO:0000313" key="3">
    <source>
        <dbReference type="Proteomes" id="UP000245956"/>
    </source>
</evidence>
<feature type="region of interest" description="Disordered" evidence="1">
    <location>
        <begin position="107"/>
        <end position="129"/>
    </location>
</feature>
<protein>
    <submittedName>
        <fullName evidence="2">Uncharacterized protein</fullName>
    </submittedName>
</protein>
<gene>
    <name evidence="2" type="ORF">PCL_05201</name>
</gene>
<feature type="region of interest" description="Disordered" evidence="1">
    <location>
        <begin position="1"/>
        <end position="21"/>
    </location>
</feature>
<organism evidence="2 3">
    <name type="scientific">Purpureocillium lilacinum</name>
    <name type="common">Paecilomyces lilacinus</name>
    <dbReference type="NCBI Taxonomy" id="33203"/>
    <lineage>
        <taxon>Eukaryota</taxon>
        <taxon>Fungi</taxon>
        <taxon>Dikarya</taxon>
        <taxon>Ascomycota</taxon>
        <taxon>Pezizomycotina</taxon>
        <taxon>Sordariomycetes</taxon>
        <taxon>Hypocreomycetidae</taxon>
        <taxon>Hypocreales</taxon>
        <taxon>Ophiocordycipitaceae</taxon>
        <taxon>Purpureocillium</taxon>
    </lineage>
</organism>
<comment type="caution">
    <text evidence="2">The sequence shown here is derived from an EMBL/GenBank/DDBJ whole genome shotgun (WGS) entry which is preliminary data.</text>
</comment>
<dbReference type="EMBL" id="LCWV01000026">
    <property type="protein sequence ID" value="PWI66236.1"/>
    <property type="molecule type" value="Genomic_DNA"/>
</dbReference>
<proteinExistence type="predicted"/>
<sequence length="129" mass="13700">MRSPQPAEPEKTIAQSSPELLDSSGWGGPWWTLLLSSPASLAEAAAVVDSVPAWRIVSPTRSDSAPGALSPVPVLPARAPQSLAASHQHGYMHFGCGIDLTADQTDHITDDVREKTPGETRSRRHSGAR</sequence>
<feature type="compositionally biased region" description="Basic and acidic residues" evidence="1">
    <location>
        <begin position="107"/>
        <end position="121"/>
    </location>
</feature>
<name>A0A2U3DVF7_PURLI</name>
<reference evidence="2 3" key="1">
    <citation type="journal article" date="2016" name="Front. Microbiol.">
        <title>Genome and transcriptome sequences reveal the specific parasitism of the nematophagous Purpureocillium lilacinum 36-1.</title>
        <authorList>
            <person name="Xie J."/>
            <person name="Li S."/>
            <person name="Mo C."/>
            <person name="Xiao X."/>
            <person name="Peng D."/>
            <person name="Wang G."/>
            <person name="Xiao Y."/>
        </authorList>
    </citation>
    <scope>NUCLEOTIDE SEQUENCE [LARGE SCALE GENOMIC DNA]</scope>
    <source>
        <strain evidence="2 3">36-1</strain>
    </source>
</reference>
<dbReference type="AlphaFoldDB" id="A0A2U3DVF7"/>
<evidence type="ECO:0000313" key="2">
    <source>
        <dbReference type="EMBL" id="PWI66236.1"/>
    </source>
</evidence>